<proteinExistence type="predicted"/>
<name>A0A0K0Y332_9RHOB</name>
<evidence type="ECO:0000313" key="3">
    <source>
        <dbReference type="Proteomes" id="UP000067444"/>
    </source>
</evidence>
<gene>
    <name evidence="2" type="ORF">OSB_08020</name>
</gene>
<keyword evidence="3" id="KW-1185">Reference proteome</keyword>
<dbReference type="InterPro" id="IPR006115">
    <property type="entry name" value="6PGDH_NADP-bd"/>
</dbReference>
<feature type="domain" description="6-phosphogluconate dehydrogenase NADP-binding" evidence="1">
    <location>
        <begin position="4"/>
        <end position="43"/>
    </location>
</feature>
<dbReference type="GO" id="GO:0050661">
    <property type="term" value="F:NADP binding"/>
    <property type="evidence" value="ECO:0007669"/>
    <property type="project" value="InterPro"/>
</dbReference>
<dbReference type="STRING" id="1458307.OSB_08020"/>
<reference evidence="2 3" key="1">
    <citation type="journal article" date="2015" name="Genome Announc.">
        <title>Closed Genome Sequence of Octadecabacter temperatus SB1, the First Mesophilic Species of the Genus Octadecabacter.</title>
        <authorList>
            <person name="Voget S."/>
            <person name="Billerbeck S."/>
            <person name="Simon M."/>
            <person name="Daniel R."/>
        </authorList>
    </citation>
    <scope>NUCLEOTIDE SEQUENCE [LARGE SCALE GENOMIC DNA]</scope>
    <source>
        <strain evidence="2 3">SB1</strain>
    </source>
</reference>
<dbReference type="EMBL" id="CP012160">
    <property type="protein sequence ID" value="AKS45363.1"/>
    <property type="molecule type" value="Genomic_DNA"/>
</dbReference>
<dbReference type="Gene3D" id="3.40.50.720">
    <property type="entry name" value="NAD(P)-binding Rossmann-like Domain"/>
    <property type="match status" value="1"/>
</dbReference>
<accession>A0A0K0Y332</accession>
<dbReference type="InterPro" id="IPR036291">
    <property type="entry name" value="NAD(P)-bd_dom_sf"/>
</dbReference>
<dbReference type="Proteomes" id="UP000067444">
    <property type="component" value="Chromosome"/>
</dbReference>
<dbReference type="Pfam" id="PF03446">
    <property type="entry name" value="NAD_binding_2"/>
    <property type="match status" value="1"/>
</dbReference>
<dbReference type="AlphaFoldDB" id="A0A0K0Y332"/>
<evidence type="ECO:0000313" key="2">
    <source>
        <dbReference type="EMBL" id="AKS45363.1"/>
    </source>
</evidence>
<dbReference type="OrthoDB" id="9812907at2"/>
<dbReference type="SUPFAM" id="SSF51735">
    <property type="entry name" value="NAD(P)-binding Rossmann-fold domains"/>
    <property type="match status" value="1"/>
</dbReference>
<organism evidence="2 3">
    <name type="scientific">Octadecabacter temperatus</name>
    <dbReference type="NCBI Taxonomy" id="1458307"/>
    <lineage>
        <taxon>Bacteria</taxon>
        <taxon>Pseudomonadati</taxon>
        <taxon>Pseudomonadota</taxon>
        <taxon>Alphaproteobacteria</taxon>
        <taxon>Rhodobacterales</taxon>
        <taxon>Roseobacteraceae</taxon>
        <taxon>Octadecabacter</taxon>
    </lineage>
</organism>
<dbReference type="KEGG" id="otm:OSB_08020"/>
<dbReference type="RefSeq" id="WP_049833763.1">
    <property type="nucleotide sequence ID" value="NZ_CP012160.1"/>
</dbReference>
<protein>
    <recommendedName>
        <fullName evidence="1">6-phosphogluconate dehydrogenase NADP-binding domain-containing protein</fullName>
    </recommendedName>
</protein>
<evidence type="ECO:0000259" key="1">
    <source>
        <dbReference type="Pfam" id="PF03446"/>
    </source>
</evidence>
<sequence length="59" mass="6231">MAERVGIIGLAIMGSFYAKNLIAAGFEVCASGPLSGARERLKTHDTASLFEVYAAKQAQ</sequence>